<accession>A0A7K3WV67</accession>
<keyword evidence="2" id="KW-1185">Reference proteome</keyword>
<evidence type="ECO:0000313" key="2">
    <source>
        <dbReference type="Proteomes" id="UP000486602"/>
    </source>
</evidence>
<gene>
    <name evidence="1" type="ORF">G3O08_18855</name>
</gene>
<dbReference type="EMBL" id="JAAGVY010000060">
    <property type="protein sequence ID" value="NEN25557.1"/>
    <property type="molecule type" value="Genomic_DNA"/>
</dbReference>
<dbReference type="AlphaFoldDB" id="A0A7K3WV67"/>
<dbReference type="Proteomes" id="UP000486602">
    <property type="component" value="Unassembled WGS sequence"/>
</dbReference>
<dbReference type="RefSeq" id="WP_163287007.1">
    <property type="nucleotide sequence ID" value="NZ_JAAGVY010000060.1"/>
</dbReference>
<sequence>MKVERTKDEIVIRLPSSIDLSELQDMLDYLKYRELTASSNAKQEDVDKLAKAVNSTMWKKIREKRNL</sequence>
<name>A0A7K3WV67_9FLAO</name>
<evidence type="ECO:0000313" key="1">
    <source>
        <dbReference type="EMBL" id="NEN25557.1"/>
    </source>
</evidence>
<comment type="caution">
    <text evidence="1">The sequence shown here is derived from an EMBL/GenBank/DDBJ whole genome shotgun (WGS) entry which is preliminary data.</text>
</comment>
<protein>
    <submittedName>
        <fullName evidence="1">Uncharacterized protein</fullName>
    </submittedName>
</protein>
<proteinExistence type="predicted"/>
<reference evidence="1 2" key="1">
    <citation type="submission" date="2020-02" db="EMBL/GenBank/DDBJ databases">
        <title>Out from the shadows clarifying the taxonomy of the family Cryomorphaceae and related taxa by utilizing the GTDB taxonomic framework.</title>
        <authorList>
            <person name="Bowman J.P."/>
        </authorList>
    </citation>
    <scope>NUCLEOTIDE SEQUENCE [LARGE SCALE GENOMIC DNA]</scope>
    <source>
        <strain evidence="1 2">QSSC 1-22</strain>
    </source>
</reference>
<organism evidence="1 2">
    <name type="scientific">Cryomorpha ignava</name>
    <dbReference type="NCBI Taxonomy" id="101383"/>
    <lineage>
        <taxon>Bacteria</taxon>
        <taxon>Pseudomonadati</taxon>
        <taxon>Bacteroidota</taxon>
        <taxon>Flavobacteriia</taxon>
        <taxon>Flavobacteriales</taxon>
        <taxon>Cryomorphaceae</taxon>
        <taxon>Cryomorpha</taxon>
    </lineage>
</organism>